<evidence type="ECO:0000313" key="1">
    <source>
        <dbReference type="EMBL" id="KAL0473389.1"/>
    </source>
</evidence>
<reference evidence="1 2" key="1">
    <citation type="submission" date="2023-09" db="EMBL/GenBank/DDBJ databases">
        <title>Multi-omics analysis of a traditional fermented food reveals byproduct-associated fungal strains for waste-to-food upcycling.</title>
        <authorList>
            <consortium name="Lawrence Berkeley National Laboratory"/>
            <person name="Rekdal V.M."/>
            <person name="Villalobos-Escobedo J.M."/>
            <person name="Rodriguez-Valeron N."/>
            <person name="Garcia M.O."/>
            <person name="Vasquez D.P."/>
            <person name="Damayanti I."/>
            <person name="Sorensen P.M."/>
            <person name="Baidoo E.E."/>
            <person name="De Carvalho A.C."/>
            <person name="Riley R."/>
            <person name="Lipzen A."/>
            <person name="He G."/>
            <person name="Yan M."/>
            <person name="Haridas S."/>
            <person name="Daum C."/>
            <person name="Yoshinaga Y."/>
            <person name="Ng V."/>
            <person name="Grigoriev I.V."/>
            <person name="Munk R."/>
            <person name="Nuraida L."/>
            <person name="Wijaya C.H."/>
            <person name="Morales P.-C."/>
            <person name="Keasling J.D."/>
        </authorList>
    </citation>
    <scope>NUCLEOTIDE SEQUENCE [LARGE SCALE GENOMIC DNA]</scope>
    <source>
        <strain evidence="1 2">FGSC 2613</strain>
    </source>
</reference>
<name>A0ABR3DL83_NEUIN</name>
<comment type="caution">
    <text evidence="1">The sequence shown here is derived from an EMBL/GenBank/DDBJ whole genome shotgun (WGS) entry which is preliminary data.</text>
</comment>
<dbReference type="Proteomes" id="UP001451303">
    <property type="component" value="Unassembled WGS sequence"/>
</dbReference>
<proteinExistence type="predicted"/>
<protein>
    <submittedName>
        <fullName evidence="1">Uncharacterized protein</fullName>
    </submittedName>
</protein>
<keyword evidence="2" id="KW-1185">Reference proteome</keyword>
<accession>A0ABR3DL83</accession>
<sequence>MAKSRVKQYIKVENNSKVRLGHCCLQELESSSFRQLGRVKDGFLMVFGMTRDMMEDNSIQLN</sequence>
<organism evidence="1 2">
    <name type="scientific">Neurospora intermedia</name>
    <dbReference type="NCBI Taxonomy" id="5142"/>
    <lineage>
        <taxon>Eukaryota</taxon>
        <taxon>Fungi</taxon>
        <taxon>Dikarya</taxon>
        <taxon>Ascomycota</taxon>
        <taxon>Pezizomycotina</taxon>
        <taxon>Sordariomycetes</taxon>
        <taxon>Sordariomycetidae</taxon>
        <taxon>Sordariales</taxon>
        <taxon>Sordariaceae</taxon>
        <taxon>Neurospora</taxon>
    </lineage>
</organism>
<dbReference type="EMBL" id="JAVLET010000002">
    <property type="protein sequence ID" value="KAL0473389.1"/>
    <property type="molecule type" value="Genomic_DNA"/>
</dbReference>
<gene>
    <name evidence="1" type="ORF">QR685DRAFT_434731</name>
</gene>
<evidence type="ECO:0000313" key="2">
    <source>
        <dbReference type="Proteomes" id="UP001451303"/>
    </source>
</evidence>